<proteinExistence type="inferred from homology"/>
<sequence>MSADPELIERLGRLDTCAVSDVLDGLGLPSAAPGIHAVSGTGRPVAGRAVTVQVIPKRGDLPGKHIATEALADARDGDVLVIDNGGRTDVSCWGGLLSLAATARGVRGVVVDGACRDVAEATELGFTVFARAVVPTTARGRIVQANHGEPITVGAVAVATGDLVLADTNGVVFVPADRAAEAIAGAEALSERERQMAEAIRSGTPVAEVMHDSRFKETPR</sequence>
<dbReference type="SUPFAM" id="SSF89562">
    <property type="entry name" value="RraA-like"/>
    <property type="match status" value="1"/>
</dbReference>
<protein>
    <recommendedName>
        <fullName evidence="7">Putative 4-hydroxy-4-methyl-2-oxoglutarate aldolase</fullName>
        <ecNumber evidence="6">4.1.1.112</ecNumber>
        <ecNumber evidence="5">4.1.3.17</ecNumber>
    </recommendedName>
    <alternativeName>
        <fullName evidence="11">Oxaloacetate decarboxylase</fullName>
    </alternativeName>
    <alternativeName>
        <fullName evidence="9">Regulator of ribonuclease activity homolog</fullName>
    </alternativeName>
    <alternativeName>
        <fullName evidence="10">RraA-like protein</fullName>
    </alternativeName>
</protein>
<evidence type="ECO:0000256" key="10">
    <source>
        <dbReference type="ARBA" id="ARBA00030169"/>
    </source>
</evidence>
<name>A0ABV6M4T4_9ACTN</name>
<evidence type="ECO:0000256" key="2">
    <source>
        <dbReference type="ARBA" id="ARBA00001968"/>
    </source>
</evidence>
<comment type="catalytic activity">
    <reaction evidence="12">
        <text>oxaloacetate + H(+) = pyruvate + CO2</text>
        <dbReference type="Rhea" id="RHEA:15641"/>
        <dbReference type="ChEBI" id="CHEBI:15361"/>
        <dbReference type="ChEBI" id="CHEBI:15378"/>
        <dbReference type="ChEBI" id="CHEBI:16452"/>
        <dbReference type="ChEBI" id="CHEBI:16526"/>
        <dbReference type="EC" id="4.1.1.112"/>
    </reaction>
</comment>
<evidence type="ECO:0000256" key="12">
    <source>
        <dbReference type="ARBA" id="ARBA00047973"/>
    </source>
</evidence>
<dbReference type="PANTHER" id="PTHR33254:SF4">
    <property type="entry name" value="4-HYDROXY-4-METHYL-2-OXOGLUTARATE ALDOLASE 3-RELATED"/>
    <property type="match status" value="1"/>
</dbReference>
<keyword evidence="14" id="KW-1185">Reference proteome</keyword>
<dbReference type="InterPro" id="IPR036704">
    <property type="entry name" value="RraA/RraA-like_sf"/>
</dbReference>
<evidence type="ECO:0000256" key="8">
    <source>
        <dbReference type="ARBA" id="ARBA00025046"/>
    </source>
</evidence>
<evidence type="ECO:0000313" key="14">
    <source>
        <dbReference type="Proteomes" id="UP001589867"/>
    </source>
</evidence>
<evidence type="ECO:0000256" key="1">
    <source>
        <dbReference type="ARBA" id="ARBA00001342"/>
    </source>
</evidence>
<reference evidence="13 14" key="1">
    <citation type="submission" date="2024-09" db="EMBL/GenBank/DDBJ databases">
        <authorList>
            <person name="Sun Q."/>
            <person name="Mori K."/>
        </authorList>
    </citation>
    <scope>NUCLEOTIDE SEQUENCE [LARGE SCALE GENOMIC DNA]</scope>
    <source>
        <strain evidence="13 14">TBRC 3947</strain>
    </source>
</reference>
<dbReference type="CDD" id="cd16841">
    <property type="entry name" value="RraA_family"/>
    <property type="match status" value="1"/>
</dbReference>
<comment type="function">
    <text evidence="8">Catalyzes the aldol cleavage of 4-hydroxy-4-methyl-2-oxoglutarate (HMG) into 2 molecules of pyruvate. Also contains a secondary oxaloacetate (OAA) decarboxylase activity due to the common pyruvate enolate transition state formed following C-C bond cleavage in the retro-aldol and decarboxylation reactions.</text>
</comment>
<evidence type="ECO:0000256" key="3">
    <source>
        <dbReference type="ARBA" id="ARBA00008621"/>
    </source>
</evidence>
<comment type="catalytic activity">
    <reaction evidence="1">
        <text>4-hydroxy-4-methyl-2-oxoglutarate = 2 pyruvate</text>
        <dbReference type="Rhea" id="RHEA:22748"/>
        <dbReference type="ChEBI" id="CHEBI:15361"/>
        <dbReference type="ChEBI" id="CHEBI:58276"/>
        <dbReference type="EC" id="4.1.3.17"/>
    </reaction>
</comment>
<dbReference type="Gene3D" id="3.50.30.40">
    <property type="entry name" value="Ribonuclease E inhibitor RraA/RraA-like"/>
    <property type="match status" value="1"/>
</dbReference>
<dbReference type="InterPro" id="IPR005493">
    <property type="entry name" value="RraA/RraA-like"/>
</dbReference>
<evidence type="ECO:0000256" key="11">
    <source>
        <dbReference type="ARBA" id="ARBA00032305"/>
    </source>
</evidence>
<dbReference type="Pfam" id="PF03737">
    <property type="entry name" value="RraA-like"/>
    <property type="match status" value="1"/>
</dbReference>
<comment type="cofactor">
    <cofactor evidence="2">
        <name>a divalent metal cation</name>
        <dbReference type="ChEBI" id="CHEBI:60240"/>
    </cofactor>
</comment>
<dbReference type="RefSeq" id="WP_377252402.1">
    <property type="nucleotide sequence ID" value="NZ_JBHLUH010000036.1"/>
</dbReference>
<evidence type="ECO:0000256" key="9">
    <source>
        <dbReference type="ARBA" id="ARBA00029596"/>
    </source>
</evidence>
<gene>
    <name evidence="13" type="ORF">ACFFIA_17935</name>
</gene>
<evidence type="ECO:0000256" key="5">
    <source>
        <dbReference type="ARBA" id="ARBA00012213"/>
    </source>
</evidence>
<organism evidence="13 14">
    <name type="scientific">Phytohabitans kaempferiae</name>
    <dbReference type="NCBI Taxonomy" id="1620943"/>
    <lineage>
        <taxon>Bacteria</taxon>
        <taxon>Bacillati</taxon>
        <taxon>Actinomycetota</taxon>
        <taxon>Actinomycetes</taxon>
        <taxon>Micromonosporales</taxon>
        <taxon>Micromonosporaceae</taxon>
    </lineage>
</organism>
<evidence type="ECO:0000256" key="6">
    <source>
        <dbReference type="ARBA" id="ARBA00012947"/>
    </source>
</evidence>
<dbReference type="EC" id="4.1.3.17" evidence="5"/>
<evidence type="ECO:0000256" key="7">
    <source>
        <dbReference type="ARBA" id="ARBA00016549"/>
    </source>
</evidence>
<comment type="caution">
    <text evidence="13">The sequence shown here is derived from an EMBL/GenBank/DDBJ whole genome shotgun (WGS) entry which is preliminary data.</text>
</comment>
<accession>A0ABV6M4T4</accession>
<dbReference type="EC" id="4.1.1.112" evidence="6"/>
<comment type="subunit">
    <text evidence="4">Homotrimer.</text>
</comment>
<evidence type="ECO:0000313" key="13">
    <source>
        <dbReference type="EMBL" id="MFC0529539.1"/>
    </source>
</evidence>
<dbReference type="EMBL" id="JBHLUH010000036">
    <property type="protein sequence ID" value="MFC0529539.1"/>
    <property type="molecule type" value="Genomic_DNA"/>
</dbReference>
<dbReference type="Proteomes" id="UP001589867">
    <property type="component" value="Unassembled WGS sequence"/>
</dbReference>
<dbReference type="PANTHER" id="PTHR33254">
    <property type="entry name" value="4-HYDROXY-4-METHYL-2-OXOGLUTARATE ALDOLASE 3-RELATED"/>
    <property type="match status" value="1"/>
</dbReference>
<evidence type="ECO:0000256" key="4">
    <source>
        <dbReference type="ARBA" id="ARBA00011233"/>
    </source>
</evidence>
<comment type="similarity">
    <text evidence="3">Belongs to the class II aldolase/RraA-like family.</text>
</comment>